<proteinExistence type="predicted"/>
<comment type="caution">
    <text evidence="3">The sequence shown here is derived from an EMBL/GenBank/DDBJ whole genome shotgun (WGS) entry which is preliminary data.</text>
</comment>
<keyword evidence="2" id="KW-0732">Signal</keyword>
<evidence type="ECO:0000313" key="4">
    <source>
        <dbReference type="Proteomes" id="UP000288168"/>
    </source>
</evidence>
<feature type="region of interest" description="Disordered" evidence="1">
    <location>
        <begin position="221"/>
        <end position="295"/>
    </location>
</feature>
<reference evidence="3 4" key="1">
    <citation type="submission" date="2017-06" db="EMBL/GenBank/DDBJ databases">
        <title>Comparative genomic analysis of Ambrosia Fusariam Clade fungi.</title>
        <authorList>
            <person name="Stajich J.E."/>
            <person name="Carrillo J."/>
            <person name="Kijimoto T."/>
            <person name="Eskalen A."/>
            <person name="O'Donnell K."/>
            <person name="Kasson M."/>
        </authorList>
    </citation>
    <scope>NUCLEOTIDE SEQUENCE [LARGE SCALE GENOMIC DNA]</scope>
    <source>
        <strain evidence="3 4">NRRL62584</strain>
    </source>
</reference>
<evidence type="ECO:0000256" key="2">
    <source>
        <dbReference type="SAM" id="SignalP"/>
    </source>
</evidence>
<feature type="chain" id="PRO_5019352781" description="Apple domain-containing protein" evidence="2">
    <location>
        <begin position="20"/>
        <end position="448"/>
    </location>
</feature>
<gene>
    <name evidence="3" type="ORF">CEP54_005270</name>
</gene>
<feature type="signal peptide" evidence="2">
    <location>
        <begin position="1"/>
        <end position="19"/>
    </location>
</feature>
<accession>A0A428QD40</accession>
<evidence type="ECO:0008006" key="5">
    <source>
        <dbReference type="Google" id="ProtNLM"/>
    </source>
</evidence>
<feature type="compositionally biased region" description="Acidic residues" evidence="1">
    <location>
        <begin position="243"/>
        <end position="252"/>
    </location>
</feature>
<evidence type="ECO:0000313" key="3">
    <source>
        <dbReference type="EMBL" id="RSL63211.1"/>
    </source>
</evidence>
<dbReference type="Proteomes" id="UP000288168">
    <property type="component" value="Unassembled WGS sequence"/>
</dbReference>
<organism evidence="3 4">
    <name type="scientific">Fusarium duplospermum</name>
    <dbReference type="NCBI Taxonomy" id="1325734"/>
    <lineage>
        <taxon>Eukaryota</taxon>
        <taxon>Fungi</taxon>
        <taxon>Dikarya</taxon>
        <taxon>Ascomycota</taxon>
        <taxon>Pezizomycotina</taxon>
        <taxon>Sordariomycetes</taxon>
        <taxon>Hypocreomycetidae</taxon>
        <taxon>Hypocreales</taxon>
        <taxon>Nectriaceae</taxon>
        <taxon>Fusarium</taxon>
        <taxon>Fusarium solani species complex</taxon>
    </lineage>
</organism>
<name>A0A428QD40_9HYPO</name>
<dbReference type="OrthoDB" id="5104026at2759"/>
<dbReference type="AlphaFoldDB" id="A0A428QD40"/>
<feature type="compositionally biased region" description="Polar residues" evidence="1">
    <location>
        <begin position="262"/>
        <end position="277"/>
    </location>
</feature>
<keyword evidence="4" id="KW-1185">Reference proteome</keyword>
<evidence type="ECO:0000256" key="1">
    <source>
        <dbReference type="SAM" id="MobiDB-lite"/>
    </source>
</evidence>
<feature type="compositionally biased region" description="Polar residues" evidence="1">
    <location>
        <begin position="228"/>
        <end position="242"/>
    </location>
</feature>
<sequence>MRYSSVIFAFALGTIHANADCIDGHREVISPGYTVEYKCGLLRAGELHKGITSEKACAELCRDMGRTVCTYHAPTQRCVTGTEGGKESARADAVYMVKVDEPETEDPFALDCEGDKDACLQREALLNTKYKELLAERNDMMAANCPSQHTRYGTINKREYRIWCSRHYDVEGFKEEHKNIYTLAACADLCTRRAWCNHLIMSDFSIRETIEFDHATPLADHVDDTIDSDNQTDVGSDHTPSPDNDDEDPFGEDFDHHDFSSACASTQDGNSESSPAESSRPFADENHTSPSPKTSRLSQLFTNFADEFLDIVEEDAKEAVIAAAKAQNTDVGQRVKKHDRDIANLTDEFNDHVSNQDKRIKAESEKVRDEMKTLKRSIKSRDLNHSAFQEEVGDRFATLEQSVVDRILLLEKITSSRMTRLEKSINARFASLEKSMNDRFAELEERID</sequence>
<protein>
    <recommendedName>
        <fullName evidence="5">Apple domain-containing protein</fullName>
    </recommendedName>
</protein>
<dbReference type="EMBL" id="NKCI01000040">
    <property type="protein sequence ID" value="RSL63211.1"/>
    <property type="molecule type" value="Genomic_DNA"/>
</dbReference>